<reference evidence="1" key="2">
    <citation type="submission" date="2022-10" db="EMBL/GenBank/DDBJ databases">
        <authorList>
            <person name="Kostovova I."/>
            <person name="Moravkova M."/>
            <person name="Pechar R."/>
        </authorList>
    </citation>
    <scope>NUCLEOTIDE SEQUENCE</scope>
    <source>
        <strain evidence="1">M490A</strain>
    </source>
</reference>
<accession>A0A9X4AA16</accession>
<dbReference type="Proteomes" id="UP001141981">
    <property type="component" value="Unassembled WGS sequence"/>
</dbReference>
<proteinExistence type="predicted"/>
<name>A0A9X4AA16_LACAM</name>
<dbReference type="EMBL" id="JAOTGY010000004">
    <property type="protein sequence ID" value="MDB6257633.1"/>
    <property type="molecule type" value="Genomic_DNA"/>
</dbReference>
<comment type="caution">
    <text evidence="1">The sequence shown here is derived from an EMBL/GenBank/DDBJ whole genome shotgun (WGS) entry which is preliminary data.</text>
</comment>
<evidence type="ECO:0000313" key="1">
    <source>
        <dbReference type="EMBL" id="MDB6257633.1"/>
    </source>
</evidence>
<dbReference type="AlphaFoldDB" id="A0A9X4AA16"/>
<evidence type="ECO:0000313" key="2">
    <source>
        <dbReference type="Proteomes" id="UP001141981"/>
    </source>
</evidence>
<gene>
    <name evidence="1" type="ORF">ODU72_02900</name>
</gene>
<protein>
    <submittedName>
        <fullName evidence="1">Uncharacterized protein</fullName>
    </submittedName>
</protein>
<organism evidence="1 2">
    <name type="scientific">Lactobacillus amylovorus</name>
    <dbReference type="NCBI Taxonomy" id="1604"/>
    <lineage>
        <taxon>Bacteria</taxon>
        <taxon>Bacillati</taxon>
        <taxon>Bacillota</taxon>
        <taxon>Bacilli</taxon>
        <taxon>Lactobacillales</taxon>
        <taxon>Lactobacillaceae</taxon>
        <taxon>Lactobacillus</taxon>
    </lineage>
</organism>
<sequence>MMIKKDKNILREARHIMSIDWRVRSDLALEGEFCLKYGITPDNYIKKYGTKEEIKKLPGM</sequence>
<dbReference type="RefSeq" id="WP_271880667.1">
    <property type="nucleotide sequence ID" value="NZ_JAOTGT010000003.1"/>
</dbReference>
<reference evidence="1" key="1">
    <citation type="journal article" date="2022" name="Microorganisms">
        <title>Antibiotic Susceptibility, Resistance Gene Determinants and Corresponding Genomic Regions in Lactobacillus amylovorus Isolates Derived from Wild Boars and Domestic Pigs.</title>
        <authorList>
            <person name="Moravkova M."/>
            <person name="Kostovova I."/>
            <person name="Kavanova K."/>
            <person name="Pechar R."/>
            <person name="Stanek S."/>
            <person name="Brychta A."/>
            <person name="Zeman M."/>
            <person name="Kubasova T."/>
        </authorList>
    </citation>
    <scope>NUCLEOTIDE SEQUENCE</scope>
    <source>
        <strain evidence="1">M490A</strain>
    </source>
</reference>